<dbReference type="RefSeq" id="WP_038287449.1">
    <property type="nucleotide sequence ID" value="NZ_BAVR01000008.1"/>
</dbReference>
<name>W4V346_9FIRM</name>
<protein>
    <recommendedName>
        <fullName evidence="1">Tc toxin complex TcA C-terminal TcB-binding domain-containing protein</fullName>
    </recommendedName>
</protein>
<dbReference type="InterPro" id="IPR040840">
    <property type="entry name" value="TcA_TcB_BD"/>
</dbReference>
<dbReference type="Pfam" id="PF18276">
    <property type="entry name" value="TcA_TcB_BD"/>
    <property type="match status" value="1"/>
</dbReference>
<proteinExistence type="predicted"/>
<evidence type="ECO:0000313" key="2">
    <source>
        <dbReference type="EMBL" id="GAE87626.1"/>
    </source>
</evidence>
<sequence length="431" mass="48460">MARVSAAEQLEIIAKLRQAAAIENLIAFDNQTFTADVWTQMAYFMKNISDSYLDMAISISRLMQKAYNFEFDAQQNSIKPNYSSKSLNGLLASNALLLDIDSFTYDMINSVKTKSIPIKQTLSLATRHPYLFETSFRTTGVMEFETYMEDFDMDYPGTYNRRIEAIEVIVEGLIPSGGVKGFLTNCGISRYRTADFNTIKFRIQPKDTLVLSEYKITEDSFVFSADPAKLKLFEGAGVCGSWRIEIPKFSNDLDYNYITDVKIVFYYKAFYDENLAQSVKNNLKNLAGINKKSKILPLRYIFPDAYYYFLENGVFSFELDKSMFSCAESGFKISSLSLFVKNSKGTDSNLTVGMKVPSGTVPVKAQTGPKGEITAVSGHPWHSLLGGHALGKYSIEILKDDNPSLVSDGKLQLESIEDLVLLLEYEYIPAL</sequence>
<organism evidence="2 3">
    <name type="scientific">Acetivibrio straminisolvens JCM 21531</name>
    <dbReference type="NCBI Taxonomy" id="1294263"/>
    <lineage>
        <taxon>Bacteria</taxon>
        <taxon>Bacillati</taxon>
        <taxon>Bacillota</taxon>
        <taxon>Clostridia</taxon>
        <taxon>Eubacteriales</taxon>
        <taxon>Oscillospiraceae</taxon>
        <taxon>Acetivibrio</taxon>
    </lineage>
</organism>
<evidence type="ECO:0000259" key="1">
    <source>
        <dbReference type="Pfam" id="PF18276"/>
    </source>
</evidence>
<dbReference type="AlphaFoldDB" id="W4V346"/>
<feature type="domain" description="Tc toxin complex TcA C-terminal TcB-binding" evidence="1">
    <location>
        <begin position="9"/>
        <end position="269"/>
    </location>
</feature>
<keyword evidence="3" id="KW-1185">Reference proteome</keyword>
<dbReference type="STRING" id="1294263.JCM21531_1012"/>
<accession>W4V346</accession>
<dbReference type="EMBL" id="BAVR01000008">
    <property type="protein sequence ID" value="GAE87626.1"/>
    <property type="molecule type" value="Genomic_DNA"/>
</dbReference>
<reference evidence="2" key="1">
    <citation type="journal article" date="2014" name="Genome Announc.">
        <title>Draft Genome Sequence of Clostridium straminisolvens Strain JCM 21531T, Isolated from a Cellulose-Degrading Bacterial Community.</title>
        <authorList>
            <person name="Yuki M."/>
            <person name="Oshima K."/>
            <person name="Suda W."/>
            <person name="Sakamoto M."/>
            <person name="Kitamura K."/>
            <person name="Iida T."/>
            <person name="Hattori M."/>
            <person name="Ohkuma M."/>
        </authorList>
    </citation>
    <scope>NUCLEOTIDE SEQUENCE [LARGE SCALE GENOMIC DNA]</scope>
    <source>
        <strain evidence="2">JCM 21531</strain>
    </source>
</reference>
<evidence type="ECO:0000313" key="3">
    <source>
        <dbReference type="Proteomes" id="UP000019109"/>
    </source>
</evidence>
<dbReference type="OrthoDB" id="9781691at2"/>
<dbReference type="Proteomes" id="UP000019109">
    <property type="component" value="Unassembled WGS sequence"/>
</dbReference>
<gene>
    <name evidence="2" type="ORF">JCM21531_1012</name>
</gene>
<comment type="caution">
    <text evidence="2">The sequence shown here is derived from an EMBL/GenBank/DDBJ whole genome shotgun (WGS) entry which is preliminary data.</text>
</comment>